<dbReference type="SMART" id="SM00138">
    <property type="entry name" value="MeTrc"/>
    <property type="match status" value="1"/>
</dbReference>
<evidence type="ECO:0000256" key="3">
    <source>
        <dbReference type="ARBA" id="ARBA00022603"/>
    </source>
</evidence>
<dbReference type="PANTHER" id="PTHR24422">
    <property type="entry name" value="CHEMOTAXIS PROTEIN METHYLTRANSFERASE"/>
    <property type="match status" value="1"/>
</dbReference>
<dbReference type="Pfam" id="PF03705">
    <property type="entry name" value="CheR_N"/>
    <property type="match status" value="1"/>
</dbReference>
<organism evidence="7 8">
    <name type="scientific">Methylorubrum populi</name>
    <dbReference type="NCBI Taxonomy" id="223967"/>
    <lineage>
        <taxon>Bacteria</taxon>
        <taxon>Pseudomonadati</taxon>
        <taxon>Pseudomonadota</taxon>
        <taxon>Alphaproteobacteria</taxon>
        <taxon>Hyphomicrobiales</taxon>
        <taxon>Methylobacteriaceae</taxon>
        <taxon>Methylorubrum</taxon>
    </lineage>
</organism>
<proteinExistence type="predicted"/>
<name>A0A160PHA3_9HYPH</name>
<evidence type="ECO:0000256" key="1">
    <source>
        <dbReference type="ARBA" id="ARBA00001541"/>
    </source>
</evidence>
<dbReference type="SUPFAM" id="SSF48452">
    <property type="entry name" value="TPR-like"/>
    <property type="match status" value="1"/>
</dbReference>
<keyword evidence="4 7" id="KW-0808">Transferase</keyword>
<evidence type="ECO:0000259" key="6">
    <source>
        <dbReference type="PROSITE" id="PS50123"/>
    </source>
</evidence>
<dbReference type="InterPro" id="IPR022642">
    <property type="entry name" value="CheR_C"/>
</dbReference>
<dbReference type="InterPro" id="IPR029063">
    <property type="entry name" value="SAM-dependent_MTases_sf"/>
</dbReference>
<reference evidence="7 8" key="1">
    <citation type="journal article" date="2016" name="Genome Announc.">
        <title>Complete Genome Sequence of Methylobacterium populi P-1M, Isolated from Pink-Pigmented Household Biofilm.</title>
        <authorList>
            <person name="Morohoshi T."/>
            <person name="Ikeda T."/>
        </authorList>
    </citation>
    <scope>NUCLEOTIDE SEQUENCE [LARGE SCALE GENOMIC DNA]</scope>
    <source>
        <strain evidence="7 8">P-1M</strain>
    </source>
</reference>
<gene>
    <name evidence="7" type="ORF">MPPM_3128</name>
</gene>
<protein>
    <recommendedName>
        <fullName evidence="2">protein-glutamate O-methyltransferase</fullName>
        <ecNumber evidence="2">2.1.1.80</ecNumber>
    </recommendedName>
</protein>
<dbReference type="SUPFAM" id="SSF47757">
    <property type="entry name" value="Chemotaxis receptor methyltransferase CheR, N-terminal domain"/>
    <property type="match status" value="1"/>
</dbReference>
<dbReference type="AlphaFoldDB" id="A0A160PHA3"/>
<dbReference type="Proteomes" id="UP000218288">
    <property type="component" value="Chromosome"/>
</dbReference>
<evidence type="ECO:0000256" key="5">
    <source>
        <dbReference type="ARBA" id="ARBA00022691"/>
    </source>
</evidence>
<dbReference type="SUPFAM" id="SSF53335">
    <property type="entry name" value="S-adenosyl-L-methionine-dependent methyltransferases"/>
    <property type="match status" value="1"/>
</dbReference>
<evidence type="ECO:0000313" key="7">
    <source>
        <dbReference type="EMBL" id="BAU91733.1"/>
    </source>
</evidence>
<keyword evidence="5" id="KW-0949">S-adenosyl-L-methionine</keyword>
<dbReference type="EMBL" id="AP014809">
    <property type="protein sequence ID" value="BAU91733.1"/>
    <property type="molecule type" value="Genomic_DNA"/>
</dbReference>
<dbReference type="InterPro" id="IPR011990">
    <property type="entry name" value="TPR-like_helical_dom_sf"/>
</dbReference>
<dbReference type="InterPro" id="IPR036804">
    <property type="entry name" value="CheR_N_sf"/>
</dbReference>
<dbReference type="GO" id="GO:0032259">
    <property type="term" value="P:methylation"/>
    <property type="evidence" value="ECO:0007669"/>
    <property type="project" value="UniProtKB-KW"/>
</dbReference>
<evidence type="ECO:0000256" key="4">
    <source>
        <dbReference type="ARBA" id="ARBA00022679"/>
    </source>
</evidence>
<accession>A0A160PHA3</accession>
<dbReference type="Gene3D" id="3.40.50.150">
    <property type="entry name" value="Vaccinia Virus protein VP39"/>
    <property type="match status" value="1"/>
</dbReference>
<sequence>MGRIPSEAPVVTAPKERARRAAGTTVDPDFPALKARIIARTGHNYYEDKDDLLYDRLRKRMRIRGLSDCAAYLSLLDGAAGREEWAALEAEITIGETFFFRYAEQFAALRGTILPELIEARRETRRLRIWSAGCSTGAEPYSIAILVHDLLGEALADWTVTILGTDLSAAALATAREAEFGPWALRTLDTEERARWFRRTPARPGLPHGGYALRPAFRRMVRFERQNLLSLIDGSDRAPASFDLILCRNVLIYFSPDHVNRIVRALGERLNPRGWLLIGHAEPNPTFSQWLQPIALPGTVAYRPIDTPTIEPPPVLVPAILDAAPIPLAPPPDLVTDAPPVPWPAPIPDPRPAIPPEPVPFPASPATDHPLSPGDLLAEIRVLADAGETARAWRRLHEEIDGYATDPALRYYEGLLALDLGREREAERALRGALFLDRGFIMAHFQLGLLLSRGGRRGEASRALDNALRLAQGLRPETILPEGDGVSAARLAESARRVLAGLKVSDA</sequence>
<evidence type="ECO:0000313" key="8">
    <source>
        <dbReference type="Proteomes" id="UP000218288"/>
    </source>
</evidence>
<dbReference type="EC" id="2.1.1.80" evidence="2"/>
<dbReference type="PROSITE" id="PS50123">
    <property type="entry name" value="CHER"/>
    <property type="match status" value="1"/>
</dbReference>
<dbReference type="PRINTS" id="PR00996">
    <property type="entry name" value="CHERMTFRASE"/>
</dbReference>
<dbReference type="InterPro" id="IPR000780">
    <property type="entry name" value="CheR_MeTrfase"/>
</dbReference>
<evidence type="ECO:0000256" key="2">
    <source>
        <dbReference type="ARBA" id="ARBA00012534"/>
    </source>
</evidence>
<dbReference type="InterPro" id="IPR050903">
    <property type="entry name" value="Bact_Chemotaxis_MeTrfase"/>
</dbReference>
<dbReference type="GO" id="GO:0008983">
    <property type="term" value="F:protein-glutamate O-methyltransferase activity"/>
    <property type="evidence" value="ECO:0007669"/>
    <property type="project" value="UniProtKB-EC"/>
</dbReference>
<keyword evidence="3 7" id="KW-0489">Methyltransferase</keyword>
<comment type="catalytic activity">
    <reaction evidence="1">
        <text>L-glutamyl-[protein] + S-adenosyl-L-methionine = [protein]-L-glutamate 5-O-methyl ester + S-adenosyl-L-homocysteine</text>
        <dbReference type="Rhea" id="RHEA:24452"/>
        <dbReference type="Rhea" id="RHEA-COMP:10208"/>
        <dbReference type="Rhea" id="RHEA-COMP:10311"/>
        <dbReference type="ChEBI" id="CHEBI:29973"/>
        <dbReference type="ChEBI" id="CHEBI:57856"/>
        <dbReference type="ChEBI" id="CHEBI:59789"/>
        <dbReference type="ChEBI" id="CHEBI:82795"/>
        <dbReference type="EC" id="2.1.1.80"/>
    </reaction>
</comment>
<dbReference type="PANTHER" id="PTHR24422:SF10">
    <property type="entry name" value="CHEMOTAXIS PROTEIN METHYLTRANSFERASE 2"/>
    <property type="match status" value="1"/>
</dbReference>
<dbReference type="Pfam" id="PF01739">
    <property type="entry name" value="CheR"/>
    <property type="match status" value="1"/>
</dbReference>
<dbReference type="InterPro" id="IPR022641">
    <property type="entry name" value="CheR_N"/>
</dbReference>
<dbReference type="Gene3D" id="1.25.40.10">
    <property type="entry name" value="Tetratricopeptide repeat domain"/>
    <property type="match status" value="1"/>
</dbReference>
<dbReference type="Gene3D" id="1.10.155.10">
    <property type="entry name" value="Chemotaxis receptor methyltransferase CheR, N-terminal domain"/>
    <property type="match status" value="1"/>
</dbReference>
<feature type="domain" description="CheR-type methyltransferase" evidence="6">
    <location>
        <begin position="27"/>
        <end position="307"/>
    </location>
</feature>